<protein>
    <recommendedName>
        <fullName evidence="1">G-protein coupled receptors family 2 profile 1 domain-containing protein</fullName>
    </recommendedName>
</protein>
<dbReference type="InterPro" id="IPR001879">
    <property type="entry name" value="GPCR_2_extracellular_dom"/>
</dbReference>
<dbReference type="GO" id="GO:0004930">
    <property type="term" value="F:G protein-coupled receptor activity"/>
    <property type="evidence" value="ECO:0007669"/>
    <property type="project" value="InterPro"/>
</dbReference>
<dbReference type="AlphaFoldDB" id="A0A8B6DJC4"/>
<comment type="caution">
    <text evidence="2">The sequence shown here is derived from an EMBL/GenBank/DDBJ whole genome shotgun (WGS) entry which is preliminary data.</text>
</comment>
<evidence type="ECO:0000259" key="1">
    <source>
        <dbReference type="PROSITE" id="PS50227"/>
    </source>
</evidence>
<dbReference type="Gene3D" id="4.10.1240.10">
    <property type="entry name" value="GPCR, family 2, extracellular hormone receptor domain"/>
    <property type="match status" value="1"/>
</dbReference>
<dbReference type="Proteomes" id="UP000596742">
    <property type="component" value="Unassembled WGS sequence"/>
</dbReference>
<dbReference type="Pfam" id="PF17517">
    <property type="entry name" value="IgGFc_binding"/>
    <property type="match status" value="1"/>
</dbReference>
<accession>A0A8B6DJC4</accession>
<dbReference type="PANTHER" id="PTHR46534:SF1">
    <property type="entry name" value="IGGFC-BINDING PROTEIN N-TERMINAL DOMAIN-CONTAINING PROTEIN"/>
    <property type="match status" value="1"/>
</dbReference>
<dbReference type="OrthoDB" id="6099157at2759"/>
<evidence type="ECO:0000313" key="2">
    <source>
        <dbReference type="EMBL" id="VDI21114.1"/>
    </source>
</evidence>
<organism evidence="2 3">
    <name type="scientific">Mytilus galloprovincialis</name>
    <name type="common">Mediterranean mussel</name>
    <dbReference type="NCBI Taxonomy" id="29158"/>
    <lineage>
        <taxon>Eukaryota</taxon>
        <taxon>Metazoa</taxon>
        <taxon>Spiralia</taxon>
        <taxon>Lophotrochozoa</taxon>
        <taxon>Mollusca</taxon>
        <taxon>Bivalvia</taxon>
        <taxon>Autobranchia</taxon>
        <taxon>Pteriomorphia</taxon>
        <taxon>Mytilida</taxon>
        <taxon>Mytiloidea</taxon>
        <taxon>Mytilidae</taxon>
        <taxon>Mytilinae</taxon>
        <taxon>Mytilus</taxon>
    </lineage>
</organism>
<dbReference type="InterPro" id="IPR035234">
    <property type="entry name" value="IgGFc-bd_N"/>
</dbReference>
<evidence type="ECO:0000313" key="3">
    <source>
        <dbReference type="Proteomes" id="UP000596742"/>
    </source>
</evidence>
<keyword evidence="3" id="KW-1185">Reference proteome</keyword>
<feature type="domain" description="G-protein coupled receptors family 2 profile 1" evidence="1">
    <location>
        <begin position="410"/>
        <end position="502"/>
    </location>
</feature>
<name>A0A8B6DJC4_MYTGA</name>
<dbReference type="GO" id="GO:0016020">
    <property type="term" value="C:membrane"/>
    <property type="evidence" value="ECO:0007669"/>
    <property type="project" value="InterPro"/>
</dbReference>
<dbReference type="InterPro" id="IPR036445">
    <property type="entry name" value="GPCR_2_extracell_dom_sf"/>
</dbReference>
<dbReference type="PROSITE" id="PS50227">
    <property type="entry name" value="G_PROTEIN_RECEP_F2_3"/>
    <property type="match status" value="1"/>
</dbReference>
<dbReference type="PANTHER" id="PTHR46534">
    <property type="entry name" value="IGGFC_BINDING DOMAIN-CONTAINING PROTEIN"/>
    <property type="match status" value="1"/>
</dbReference>
<reference evidence="2" key="1">
    <citation type="submission" date="2018-11" db="EMBL/GenBank/DDBJ databases">
        <authorList>
            <person name="Alioto T."/>
            <person name="Alioto T."/>
        </authorList>
    </citation>
    <scope>NUCLEOTIDE SEQUENCE</scope>
</reference>
<proteinExistence type="predicted"/>
<sequence>MRSTKNIVSSYKSRNVTVFDVCASSNFNVSIDNSFVYTAQLQVGKSFMEQMSTQKYDVSCIVADNDVVVYTSEKYSFTPAAVMPIDALGIQYVIISSDRWSQIMVMGIEMDVSTDVNLTFPECPGNCSKPDCATKDVSYKWSVGDRCRGIRHSCQVDLTGSMITSDFPVSVMVNTGYQMLQLPPTNTWGRKFIVASLPFAFLRYYILKMISKEADTNVTILCDKPNEPLVKYYLYLNNSGEYAVQSIRTDLNCLIKSNKPVLPVHIMVNKMVNERDQMETMFIIPPVEQYSPNYLLPAELCRDDILSRYIVVISATNHTNGLRMDGLPINGNVFQRQKIGKTGYTSLFVNLGAPKLHLLDHIEPNIVFGVFLVCSTQIANYVIPLGMRMAPIAEKCEPTSSIPGDGLDNDCDDRIDEDICDINSADAFNNKTDCAVTYREMIPCLKYIDTNGVVWKTTLPNNYDYQTCGKGMTGNTSNFCELKERRYGIWKGPDTSFCVSEALSIIAAKLHLTLNGTSNLTLADILNETLSVTNKLISKENFNAGNLKSVIESLDLAVTIIEERSSLGTTKREREVVHLFQNH</sequence>
<dbReference type="EMBL" id="UYJE01003640">
    <property type="protein sequence ID" value="VDI21114.1"/>
    <property type="molecule type" value="Genomic_DNA"/>
</dbReference>
<gene>
    <name evidence="2" type="ORF">MGAL_10B008646</name>
</gene>